<gene>
    <name evidence="2" type="ORF">SteCoe_28433</name>
</gene>
<protein>
    <submittedName>
        <fullName evidence="2">Uncharacterized protein</fullName>
    </submittedName>
</protein>
<sequence>MGNIIISQSKIAQWKKESKQAADLLRLEGINPQEEQVINSVRREARFKFFMVLLLSATFSASIHRYFPETILTQNKLIYGLSCTSIIVPVFTITSIQSNREIVSKLIQIKNNHDILRS</sequence>
<dbReference type="Proteomes" id="UP000187209">
    <property type="component" value="Unassembled WGS sequence"/>
</dbReference>
<evidence type="ECO:0000313" key="3">
    <source>
        <dbReference type="Proteomes" id="UP000187209"/>
    </source>
</evidence>
<keyword evidence="1" id="KW-0472">Membrane</keyword>
<accession>A0A1R2B886</accession>
<feature type="transmembrane region" description="Helical" evidence="1">
    <location>
        <begin position="79"/>
        <end position="96"/>
    </location>
</feature>
<comment type="caution">
    <text evidence="2">The sequence shown here is derived from an EMBL/GenBank/DDBJ whole genome shotgun (WGS) entry which is preliminary data.</text>
</comment>
<proteinExistence type="predicted"/>
<keyword evidence="1" id="KW-0812">Transmembrane</keyword>
<name>A0A1R2B886_9CILI</name>
<evidence type="ECO:0000313" key="2">
    <source>
        <dbReference type="EMBL" id="OMJ72982.1"/>
    </source>
</evidence>
<dbReference type="EMBL" id="MPUH01000857">
    <property type="protein sequence ID" value="OMJ72982.1"/>
    <property type="molecule type" value="Genomic_DNA"/>
</dbReference>
<keyword evidence="3" id="KW-1185">Reference proteome</keyword>
<dbReference type="AlphaFoldDB" id="A0A1R2B886"/>
<feature type="transmembrane region" description="Helical" evidence="1">
    <location>
        <begin position="49"/>
        <end position="67"/>
    </location>
</feature>
<organism evidence="2 3">
    <name type="scientific">Stentor coeruleus</name>
    <dbReference type="NCBI Taxonomy" id="5963"/>
    <lineage>
        <taxon>Eukaryota</taxon>
        <taxon>Sar</taxon>
        <taxon>Alveolata</taxon>
        <taxon>Ciliophora</taxon>
        <taxon>Postciliodesmatophora</taxon>
        <taxon>Heterotrichea</taxon>
        <taxon>Heterotrichida</taxon>
        <taxon>Stentoridae</taxon>
        <taxon>Stentor</taxon>
    </lineage>
</organism>
<evidence type="ECO:0000256" key="1">
    <source>
        <dbReference type="SAM" id="Phobius"/>
    </source>
</evidence>
<reference evidence="2 3" key="1">
    <citation type="submission" date="2016-11" db="EMBL/GenBank/DDBJ databases">
        <title>The macronuclear genome of Stentor coeruleus: a giant cell with tiny introns.</title>
        <authorList>
            <person name="Slabodnick M."/>
            <person name="Ruby J.G."/>
            <person name="Reiff S.B."/>
            <person name="Swart E.C."/>
            <person name="Gosai S."/>
            <person name="Prabakaran S."/>
            <person name="Witkowska E."/>
            <person name="Larue G.E."/>
            <person name="Fisher S."/>
            <person name="Freeman R.M."/>
            <person name="Gunawardena J."/>
            <person name="Chu W."/>
            <person name="Stover N.A."/>
            <person name="Gregory B.D."/>
            <person name="Nowacki M."/>
            <person name="Derisi J."/>
            <person name="Roy S.W."/>
            <person name="Marshall W.F."/>
            <person name="Sood P."/>
        </authorList>
    </citation>
    <scope>NUCLEOTIDE SEQUENCE [LARGE SCALE GENOMIC DNA]</scope>
    <source>
        <strain evidence="2">WM001</strain>
    </source>
</reference>
<keyword evidence="1" id="KW-1133">Transmembrane helix</keyword>